<dbReference type="InterPro" id="IPR036909">
    <property type="entry name" value="Cyt_c-like_dom_sf"/>
</dbReference>
<proteinExistence type="predicted"/>
<feature type="transmembrane region" description="Helical" evidence="1">
    <location>
        <begin position="14"/>
        <end position="37"/>
    </location>
</feature>
<evidence type="ECO:0000313" key="2">
    <source>
        <dbReference type="EMBL" id="MFH6769555.1"/>
    </source>
</evidence>
<name>A0ABW7MRY2_9FLAO</name>
<accession>A0ABW7MRY2</accession>
<organism evidence="2 3">
    <name type="scientific">Gaetbulibacter aquiaggeris</name>
    <dbReference type="NCBI Taxonomy" id="1735373"/>
    <lineage>
        <taxon>Bacteria</taxon>
        <taxon>Pseudomonadati</taxon>
        <taxon>Bacteroidota</taxon>
        <taxon>Flavobacteriia</taxon>
        <taxon>Flavobacteriales</taxon>
        <taxon>Flavobacteriaceae</taxon>
        <taxon>Gaetbulibacter</taxon>
    </lineage>
</organism>
<keyword evidence="3" id="KW-1185">Reference proteome</keyword>
<keyword evidence="1" id="KW-1133">Transmembrane helix</keyword>
<dbReference type="EMBL" id="JBAWKC010000004">
    <property type="protein sequence ID" value="MFH6769555.1"/>
    <property type="molecule type" value="Genomic_DNA"/>
</dbReference>
<dbReference type="Gene3D" id="1.10.760.10">
    <property type="entry name" value="Cytochrome c-like domain"/>
    <property type="match status" value="1"/>
</dbReference>
<dbReference type="RefSeq" id="WP_395438784.1">
    <property type="nucleotide sequence ID" value="NZ_JBAWKC010000004.1"/>
</dbReference>
<gene>
    <name evidence="2" type="ORF">V8G56_12460</name>
</gene>
<keyword evidence="1" id="KW-0812">Transmembrane</keyword>
<dbReference type="SUPFAM" id="SSF46626">
    <property type="entry name" value="Cytochrome c"/>
    <property type="match status" value="1"/>
</dbReference>
<dbReference type="Proteomes" id="UP001610104">
    <property type="component" value="Unassembled WGS sequence"/>
</dbReference>
<sequence>MSEELEFFKQVKKVYHLLLLLFSLFVIAGGALVYYMANPEFFNFNKATEVAVVVEELDPDRIENGIHVATGFVDAEGMMTVVRNCTACHSSKLILQNRMNADRWNATIKWMQQTQNLPDLGKNQEIIVNYLATNYPPVDTGRRPGLTNIDWYELD</sequence>
<comment type="caution">
    <text evidence="2">The sequence shown here is derived from an EMBL/GenBank/DDBJ whole genome shotgun (WGS) entry which is preliminary data.</text>
</comment>
<evidence type="ECO:0000313" key="3">
    <source>
        <dbReference type="Proteomes" id="UP001610104"/>
    </source>
</evidence>
<protein>
    <submittedName>
        <fullName evidence="2">Monoheme cytochrome C</fullName>
    </submittedName>
</protein>
<reference evidence="2 3" key="1">
    <citation type="submission" date="2024-02" db="EMBL/GenBank/DDBJ databases">
        <title>A Gaetbulibacter species isolated from tidal flats and genomic insights of their niches.</title>
        <authorList>
            <person name="Ye Y."/>
        </authorList>
    </citation>
    <scope>NUCLEOTIDE SEQUENCE [LARGE SCALE GENOMIC DNA]</scope>
    <source>
        <strain evidence="2 3">KEM-8</strain>
    </source>
</reference>
<evidence type="ECO:0000256" key="1">
    <source>
        <dbReference type="SAM" id="Phobius"/>
    </source>
</evidence>
<keyword evidence="1" id="KW-0472">Membrane</keyword>